<gene>
    <name evidence="2" type="ORF">E5J99_13575</name>
</gene>
<keyword evidence="1" id="KW-1133">Transmembrane helix</keyword>
<dbReference type="OrthoDB" id="887041at2"/>
<evidence type="ECO:0000313" key="3">
    <source>
        <dbReference type="Proteomes" id="UP000297739"/>
    </source>
</evidence>
<sequence length="70" mass="8308">METLSPWLLPLIFYTIMFWLYRFAAGQNVWGKPRPNVDDAWRATQGRTIRRVIIIISFVYLVLLLLPLRS</sequence>
<evidence type="ECO:0000313" key="2">
    <source>
        <dbReference type="EMBL" id="TGE15062.1"/>
    </source>
</evidence>
<feature type="transmembrane region" description="Helical" evidence="1">
    <location>
        <begin position="6"/>
        <end position="24"/>
    </location>
</feature>
<dbReference type="RefSeq" id="WP_135498357.1">
    <property type="nucleotide sequence ID" value="NZ_SRLD01000026.1"/>
</dbReference>
<feature type="transmembrane region" description="Helical" evidence="1">
    <location>
        <begin position="52"/>
        <end position="68"/>
    </location>
</feature>
<comment type="caution">
    <text evidence="2">The sequence shown here is derived from an EMBL/GenBank/DDBJ whole genome shotgun (WGS) entry which is preliminary data.</text>
</comment>
<organism evidence="2 3">
    <name type="scientific">Hymenobacter elongatus</name>
    <dbReference type="NCBI Taxonomy" id="877208"/>
    <lineage>
        <taxon>Bacteria</taxon>
        <taxon>Pseudomonadati</taxon>
        <taxon>Bacteroidota</taxon>
        <taxon>Cytophagia</taxon>
        <taxon>Cytophagales</taxon>
        <taxon>Hymenobacteraceae</taxon>
        <taxon>Hymenobacter</taxon>
    </lineage>
</organism>
<proteinExistence type="predicted"/>
<dbReference type="EMBL" id="SRLD01000026">
    <property type="protein sequence ID" value="TGE15062.1"/>
    <property type="molecule type" value="Genomic_DNA"/>
</dbReference>
<dbReference type="AlphaFoldDB" id="A0A4Z0PJK4"/>
<keyword evidence="1" id="KW-0472">Membrane</keyword>
<protein>
    <submittedName>
        <fullName evidence="2">Uncharacterized protein</fullName>
    </submittedName>
</protein>
<keyword evidence="3" id="KW-1185">Reference proteome</keyword>
<dbReference type="Proteomes" id="UP000297739">
    <property type="component" value="Unassembled WGS sequence"/>
</dbReference>
<name>A0A4Z0PJK4_9BACT</name>
<accession>A0A4Z0PJK4</accession>
<evidence type="ECO:0000256" key="1">
    <source>
        <dbReference type="SAM" id="Phobius"/>
    </source>
</evidence>
<reference evidence="2 3" key="1">
    <citation type="submission" date="2019-04" db="EMBL/GenBank/DDBJ databases">
        <authorList>
            <person name="Feng G."/>
            <person name="Zhang J."/>
            <person name="Zhu H."/>
        </authorList>
    </citation>
    <scope>NUCLEOTIDE SEQUENCE [LARGE SCALE GENOMIC DNA]</scope>
    <source>
        <strain evidence="2 3">JCM 17223</strain>
    </source>
</reference>
<keyword evidence="1" id="KW-0812">Transmembrane</keyword>